<dbReference type="RefSeq" id="WP_111222057.1">
    <property type="nucleotide sequence ID" value="NZ_CP117255.1"/>
</dbReference>
<name>A0AAF1KG70_9HYPH</name>
<reference evidence="1 2" key="1">
    <citation type="journal article" date="2018" name="Sci. Rep.">
        <title>Rhizobium tumorigenes sp. nov., a novel plant tumorigenic bacterium isolated from cane gall tumors on thornless blackberry.</title>
        <authorList>
            <person name="Kuzmanovi N."/>
            <person name="Smalla K."/>
            <person name="Gronow S."/>
            <person name="PuBawska J."/>
        </authorList>
    </citation>
    <scope>NUCLEOTIDE SEQUENCE [LARGE SCALE GENOMIC DNA]</scope>
    <source>
        <strain evidence="1 2">1078</strain>
    </source>
</reference>
<dbReference type="EMBL" id="CP117255">
    <property type="protein sequence ID" value="WFR95130.1"/>
    <property type="molecule type" value="Genomic_DNA"/>
</dbReference>
<dbReference type="PANTHER" id="PTHR36922">
    <property type="entry name" value="BLL2446 PROTEIN"/>
    <property type="match status" value="1"/>
</dbReference>
<dbReference type="PANTHER" id="PTHR36922:SF1">
    <property type="entry name" value="DUF1993 DOMAIN-CONTAINING PROTEIN"/>
    <property type="match status" value="1"/>
</dbReference>
<dbReference type="Pfam" id="PF09351">
    <property type="entry name" value="DUF1993"/>
    <property type="match status" value="1"/>
</dbReference>
<gene>
    <name evidence="1" type="ORF">PR017_15200</name>
</gene>
<dbReference type="Gene3D" id="1.20.120.450">
    <property type="entry name" value="dinb family like domain"/>
    <property type="match status" value="1"/>
</dbReference>
<organism evidence="1 2">
    <name type="scientific">Rhizobium tumorigenes</name>
    <dbReference type="NCBI Taxonomy" id="2041385"/>
    <lineage>
        <taxon>Bacteria</taxon>
        <taxon>Pseudomonadati</taxon>
        <taxon>Pseudomonadota</taxon>
        <taxon>Alphaproteobacteria</taxon>
        <taxon>Hyphomicrobiales</taxon>
        <taxon>Rhizobiaceae</taxon>
        <taxon>Rhizobium/Agrobacterium group</taxon>
        <taxon>Rhizobium</taxon>
    </lineage>
</organism>
<dbReference type="KEGG" id="rtu:PR017_15200"/>
<proteinExistence type="predicted"/>
<sequence length="169" mass="18300">MALSMYRMSIPVFQRGLATLTTYLDKADSYATETGKDPATLVEARLAPDMLTLSGQIQRASDTAKLTVSRLSGIEAPRFEDTETTIAELRARVEKTTAFLSSVAADALEGSETREVTISPGGVATTFRGDDYLASFALPNFYFHVAMAHAILRNQGLTIGKRDYLGPQG</sequence>
<keyword evidence="2" id="KW-1185">Reference proteome</keyword>
<reference evidence="2" key="2">
    <citation type="journal article" date="2023" name="MicrobiologyOpen">
        <title>Genomics of the tumorigenes clade of the family Rhizobiaceae and description of Rhizobium rhododendri sp. nov.</title>
        <authorList>
            <person name="Kuzmanovic N."/>
            <person name="diCenzo G.C."/>
            <person name="Bunk B."/>
            <person name="Sproeer C."/>
            <person name="Fruehling A."/>
            <person name="Neumann-Schaal M."/>
            <person name="Overmann J."/>
            <person name="Smalla K."/>
        </authorList>
    </citation>
    <scope>NUCLEOTIDE SEQUENCE [LARGE SCALE GENOMIC DNA]</scope>
    <source>
        <strain evidence="2">1078</strain>
    </source>
</reference>
<protein>
    <submittedName>
        <fullName evidence="1">DUF1993 domain-containing protein</fullName>
    </submittedName>
</protein>
<dbReference type="InterPro" id="IPR034660">
    <property type="entry name" value="DinB/YfiT-like"/>
</dbReference>
<dbReference type="AlphaFoldDB" id="A0AAF1KG70"/>
<evidence type="ECO:0000313" key="2">
    <source>
        <dbReference type="Proteomes" id="UP000249499"/>
    </source>
</evidence>
<dbReference type="Proteomes" id="UP000249499">
    <property type="component" value="Chromosome"/>
</dbReference>
<accession>A0AAF1KG70</accession>
<evidence type="ECO:0000313" key="1">
    <source>
        <dbReference type="EMBL" id="WFR95130.1"/>
    </source>
</evidence>
<dbReference type="SUPFAM" id="SSF109854">
    <property type="entry name" value="DinB/YfiT-like putative metalloenzymes"/>
    <property type="match status" value="1"/>
</dbReference>
<dbReference type="InterPro" id="IPR018531">
    <property type="entry name" value="DUF1993"/>
</dbReference>